<dbReference type="SMART" id="SM00388">
    <property type="entry name" value="HisKA"/>
    <property type="match status" value="1"/>
</dbReference>
<dbReference type="SUPFAM" id="SSF158472">
    <property type="entry name" value="HAMP domain-like"/>
    <property type="match status" value="1"/>
</dbReference>
<evidence type="ECO:0000256" key="1">
    <source>
        <dbReference type="ARBA" id="ARBA00000085"/>
    </source>
</evidence>
<evidence type="ECO:0000256" key="6">
    <source>
        <dbReference type="ARBA" id="ARBA00022692"/>
    </source>
</evidence>
<accession>A0ABY8VTS7</accession>
<proteinExistence type="predicted"/>
<keyword evidence="9" id="KW-0902">Two-component regulatory system</keyword>
<dbReference type="Gene3D" id="3.30.565.10">
    <property type="entry name" value="Histidine kinase-like ATPase, C-terminal domain"/>
    <property type="match status" value="1"/>
</dbReference>
<reference evidence="14 15" key="1">
    <citation type="submission" date="2023-05" db="EMBL/GenBank/DDBJ databases">
        <title>Corynebacterium suedekumii sp. nov. and Corynebacterium breve sp. nov. isolated from raw cow's milk.</title>
        <authorList>
            <person name="Baer M.K."/>
            <person name="Mehl L."/>
            <person name="Hellmuth R."/>
            <person name="Marke G."/>
            <person name="Lipski A."/>
        </authorList>
    </citation>
    <scope>NUCLEOTIDE SEQUENCE [LARGE SCALE GENOMIC DNA]</scope>
    <source>
        <strain evidence="14 15">LM112</strain>
    </source>
</reference>
<protein>
    <recommendedName>
        <fullName evidence="3">histidine kinase</fullName>
        <ecNumber evidence="3">2.7.13.3</ecNumber>
    </recommendedName>
</protein>
<dbReference type="InterPro" id="IPR003661">
    <property type="entry name" value="HisK_dim/P_dom"/>
</dbReference>
<evidence type="ECO:0000313" key="14">
    <source>
        <dbReference type="EMBL" id="WIM71553.1"/>
    </source>
</evidence>
<feature type="domain" description="Histidine kinase" evidence="12">
    <location>
        <begin position="233"/>
        <end position="445"/>
    </location>
</feature>
<dbReference type="SUPFAM" id="SSF47384">
    <property type="entry name" value="Homodimeric domain of signal transducing histidine kinase"/>
    <property type="match status" value="1"/>
</dbReference>
<dbReference type="PROSITE" id="PS50885">
    <property type="entry name" value="HAMP"/>
    <property type="match status" value="1"/>
</dbReference>
<evidence type="ECO:0000256" key="2">
    <source>
        <dbReference type="ARBA" id="ARBA00004236"/>
    </source>
</evidence>
<keyword evidence="10 11" id="KW-0472">Membrane</keyword>
<evidence type="ECO:0000313" key="15">
    <source>
        <dbReference type="Proteomes" id="UP001238805"/>
    </source>
</evidence>
<dbReference type="SMART" id="SM00387">
    <property type="entry name" value="HATPase_c"/>
    <property type="match status" value="1"/>
</dbReference>
<evidence type="ECO:0000256" key="11">
    <source>
        <dbReference type="SAM" id="Phobius"/>
    </source>
</evidence>
<evidence type="ECO:0000256" key="4">
    <source>
        <dbReference type="ARBA" id="ARBA00022553"/>
    </source>
</evidence>
<evidence type="ECO:0000256" key="7">
    <source>
        <dbReference type="ARBA" id="ARBA00022777"/>
    </source>
</evidence>
<organism evidence="14 15">
    <name type="scientific">Corynebacterium suedekumii</name>
    <dbReference type="NCBI Taxonomy" id="3049801"/>
    <lineage>
        <taxon>Bacteria</taxon>
        <taxon>Bacillati</taxon>
        <taxon>Actinomycetota</taxon>
        <taxon>Actinomycetes</taxon>
        <taxon>Mycobacteriales</taxon>
        <taxon>Corynebacteriaceae</taxon>
        <taxon>Corynebacterium</taxon>
    </lineage>
</organism>
<name>A0ABY8VTS7_9CORY</name>
<keyword evidence="5" id="KW-0808">Transferase</keyword>
<evidence type="ECO:0000259" key="13">
    <source>
        <dbReference type="PROSITE" id="PS50885"/>
    </source>
</evidence>
<dbReference type="PRINTS" id="PR00344">
    <property type="entry name" value="BCTRLSENSOR"/>
</dbReference>
<comment type="catalytic activity">
    <reaction evidence="1">
        <text>ATP + protein L-histidine = ADP + protein N-phospho-L-histidine.</text>
        <dbReference type="EC" id="2.7.13.3"/>
    </reaction>
</comment>
<evidence type="ECO:0000256" key="9">
    <source>
        <dbReference type="ARBA" id="ARBA00023012"/>
    </source>
</evidence>
<dbReference type="Gene3D" id="6.10.340.10">
    <property type="match status" value="1"/>
</dbReference>
<dbReference type="InterPro" id="IPR003594">
    <property type="entry name" value="HATPase_dom"/>
</dbReference>
<keyword evidence="15" id="KW-1185">Reference proteome</keyword>
<dbReference type="GO" id="GO:0016301">
    <property type="term" value="F:kinase activity"/>
    <property type="evidence" value="ECO:0007669"/>
    <property type="project" value="UniProtKB-KW"/>
</dbReference>
<keyword evidence="4" id="KW-0597">Phosphoprotein</keyword>
<dbReference type="Gene3D" id="1.10.287.130">
    <property type="match status" value="1"/>
</dbReference>
<dbReference type="CDD" id="cd06225">
    <property type="entry name" value="HAMP"/>
    <property type="match status" value="1"/>
</dbReference>
<sequence>MPLRTWLVIIIVLVSGIGLAASSVAVSSIMREVMYSRVDEDLVNSLGGWARNDRIFNTDRASRPPTDYVVIKIFADGSSVVFNDPGTLPRLDTVVVGGPPVTVPSDGDAPMMWRVISHREGEVTTVVAKTLDRERTLLVGLALIQVVISVLVLAVLALLGYYFIRRAMAPLREVERTAGEIAGGDLDRRVPQWPRETEVGQLAHALNSMLGQLQESVETARDKEEQMRRFVGDASHELRTPLTSVRGYTELYRSGATDNVDMVLTKIDDESRRMSLLVEDLLALTRAEGARLDKKPVDLLELSLSVASSARAAFPGRAVEVVNGTSCVPVVDGDPARLHQVLLNLISNGLTHGGPDAKVTVTLTREGDDVVTRVADDGRGMSPEVTSHIFERFYREDSSRSRASGGSGLGLAIVRTLVESHGGSITVDSAVGEGTTFTVRLPDQGTDHVTGSTPARR</sequence>
<dbReference type="CDD" id="cd00075">
    <property type="entry name" value="HATPase"/>
    <property type="match status" value="1"/>
</dbReference>
<evidence type="ECO:0000256" key="8">
    <source>
        <dbReference type="ARBA" id="ARBA00022989"/>
    </source>
</evidence>
<dbReference type="Pfam" id="PF00672">
    <property type="entry name" value="HAMP"/>
    <property type="match status" value="1"/>
</dbReference>
<dbReference type="InterPro" id="IPR050428">
    <property type="entry name" value="TCS_sensor_his_kinase"/>
</dbReference>
<evidence type="ECO:0000256" key="3">
    <source>
        <dbReference type="ARBA" id="ARBA00012438"/>
    </source>
</evidence>
<feature type="transmembrane region" description="Helical" evidence="11">
    <location>
        <begin position="6"/>
        <end position="27"/>
    </location>
</feature>
<dbReference type="PANTHER" id="PTHR45436">
    <property type="entry name" value="SENSOR HISTIDINE KINASE YKOH"/>
    <property type="match status" value="1"/>
</dbReference>
<dbReference type="Proteomes" id="UP001238805">
    <property type="component" value="Chromosome"/>
</dbReference>
<dbReference type="InterPro" id="IPR003660">
    <property type="entry name" value="HAMP_dom"/>
</dbReference>
<gene>
    <name evidence="14" type="ORF">QP029_01560</name>
</gene>
<dbReference type="PROSITE" id="PS50109">
    <property type="entry name" value="HIS_KIN"/>
    <property type="match status" value="1"/>
</dbReference>
<dbReference type="EMBL" id="CP126970">
    <property type="protein sequence ID" value="WIM71553.1"/>
    <property type="molecule type" value="Genomic_DNA"/>
</dbReference>
<dbReference type="Pfam" id="PF02518">
    <property type="entry name" value="HATPase_c"/>
    <property type="match status" value="1"/>
</dbReference>
<comment type="subcellular location">
    <subcellularLocation>
        <location evidence="2">Cell membrane</location>
    </subcellularLocation>
</comment>
<keyword evidence="8 11" id="KW-1133">Transmembrane helix</keyword>
<dbReference type="InterPro" id="IPR036097">
    <property type="entry name" value="HisK_dim/P_sf"/>
</dbReference>
<dbReference type="SMART" id="SM00304">
    <property type="entry name" value="HAMP"/>
    <property type="match status" value="1"/>
</dbReference>
<keyword evidence="6 11" id="KW-0812">Transmembrane</keyword>
<evidence type="ECO:0000259" key="12">
    <source>
        <dbReference type="PROSITE" id="PS50109"/>
    </source>
</evidence>
<keyword evidence="7 14" id="KW-0418">Kinase</keyword>
<dbReference type="InterPro" id="IPR005467">
    <property type="entry name" value="His_kinase_dom"/>
</dbReference>
<dbReference type="Pfam" id="PF00512">
    <property type="entry name" value="HisKA"/>
    <property type="match status" value="1"/>
</dbReference>
<feature type="domain" description="HAMP" evidence="13">
    <location>
        <begin position="165"/>
        <end position="218"/>
    </location>
</feature>
<evidence type="ECO:0000256" key="5">
    <source>
        <dbReference type="ARBA" id="ARBA00022679"/>
    </source>
</evidence>
<dbReference type="EC" id="2.7.13.3" evidence="3"/>
<dbReference type="SUPFAM" id="SSF55874">
    <property type="entry name" value="ATPase domain of HSP90 chaperone/DNA topoisomerase II/histidine kinase"/>
    <property type="match status" value="1"/>
</dbReference>
<dbReference type="PANTHER" id="PTHR45436:SF5">
    <property type="entry name" value="SENSOR HISTIDINE KINASE TRCS"/>
    <property type="match status" value="1"/>
</dbReference>
<feature type="transmembrane region" description="Helical" evidence="11">
    <location>
        <begin position="137"/>
        <end position="164"/>
    </location>
</feature>
<evidence type="ECO:0000256" key="10">
    <source>
        <dbReference type="ARBA" id="ARBA00023136"/>
    </source>
</evidence>
<dbReference type="InterPro" id="IPR004358">
    <property type="entry name" value="Sig_transdc_His_kin-like_C"/>
</dbReference>
<dbReference type="InterPro" id="IPR036890">
    <property type="entry name" value="HATPase_C_sf"/>
</dbReference>
<dbReference type="CDD" id="cd00082">
    <property type="entry name" value="HisKA"/>
    <property type="match status" value="1"/>
</dbReference>